<gene>
    <name evidence="1" type="ORF">EURHEDRAFT_117438</name>
</gene>
<keyword evidence="2" id="KW-1185">Reference proteome</keyword>
<dbReference type="GeneID" id="63692825"/>
<name>A0A017SPW9_ASPRC</name>
<reference evidence="2" key="1">
    <citation type="journal article" date="2014" name="Nat. Commun.">
        <title>Genomic adaptations of the halophilic Dead Sea filamentous fungus Eurotium rubrum.</title>
        <authorList>
            <person name="Kis-Papo T."/>
            <person name="Weig A.R."/>
            <person name="Riley R."/>
            <person name="Persoh D."/>
            <person name="Salamov A."/>
            <person name="Sun H."/>
            <person name="Lipzen A."/>
            <person name="Wasser S.P."/>
            <person name="Rambold G."/>
            <person name="Grigoriev I.V."/>
            <person name="Nevo E."/>
        </authorList>
    </citation>
    <scope>NUCLEOTIDE SEQUENCE [LARGE SCALE GENOMIC DNA]</scope>
    <source>
        <strain evidence="2">CBS 135680</strain>
    </source>
</reference>
<sequence length="116" mass="13655">MSQTWLCASRSTLRLLVCFNVCCEHLHSMMTPFLLARCRFLHWVIKKYIKLNSLILEMFFLSYCIDGLEDIMDFISPLNFVSAEMTTGYGRGGYRICSSHRRFYFTPCTRDKSNVR</sequence>
<dbReference type="AlphaFoldDB" id="A0A017SPW9"/>
<evidence type="ECO:0000313" key="1">
    <source>
        <dbReference type="EMBL" id="EYE98856.1"/>
    </source>
</evidence>
<protein>
    <submittedName>
        <fullName evidence="1">Uncharacterized protein</fullName>
    </submittedName>
</protein>
<organism evidence="1 2">
    <name type="scientific">Aspergillus ruber (strain CBS 135680)</name>
    <dbReference type="NCBI Taxonomy" id="1388766"/>
    <lineage>
        <taxon>Eukaryota</taxon>
        <taxon>Fungi</taxon>
        <taxon>Dikarya</taxon>
        <taxon>Ascomycota</taxon>
        <taxon>Pezizomycotina</taxon>
        <taxon>Eurotiomycetes</taxon>
        <taxon>Eurotiomycetidae</taxon>
        <taxon>Eurotiales</taxon>
        <taxon>Aspergillaceae</taxon>
        <taxon>Aspergillus</taxon>
        <taxon>Aspergillus subgen. Aspergillus</taxon>
    </lineage>
</organism>
<accession>A0A017SPW9</accession>
<evidence type="ECO:0000313" key="2">
    <source>
        <dbReference type="Proteomes" id="UP000019804"/>
    </source>
</evidence>
<dbReference type="EMBL" id="KK088412">
    <property type="protein sequence ID" value="EYE98856.1"/>
    <property type="molecule type" value="Genomic_DNA"/>
</dbReference>
<dbReference type="RefSeq" id="XP_040642544.1">
    <property type="nucleotide sequence ID" value="XM_040777701.1"/>
</dbReference>
<proteinExistence type="predicted"/>
<dbReference type="Proteomes" id="UP000019804">
    <property type="component" value="Unassembled WGS sequence"/>
</dbReference>
<dbReference type="HOGENOM" id="CLU_2096395_0_0_1"/>